<evidence type="ECO:0000313" key="1">
    <source>
        <dbReference type="EMBL" id="PWK03963.1"/>
    </source>
</evidence>
<reference evidence="1 2" key="1">
    <citation type="submission" date="2018-05" db="EMBL/GenBank/DDBJ databases">
        <title>Genomic Encyclopedia of Type Strains, Phase IV (KMG-IV): sequencing the most valuable type-strain genomes for metagenomic binning, comparative biology and taxonomic classification.</title>
        <authorList>
            <person name="Goeker M."/>
        </authorList>
    </citation>
    <scope>NUCLEOTIDE SEQUENCE [LARGE SCALE GENOMIC DNA]</scope>
    <source>
        <strain evidence="1 2">DSM 18773</strain>
    </source>
</reference>
<comment type="caution">
    <text evidence="1">The sequence shown here is derived from an EMBL/GenBank/DDBJ whole genome shotgun (WGS) entry which is preliminary data.</text>
</comment>
<sequence length="229" mass="26510">MTKTGENEFVEPIESPSNPLAAMQQVASVLTRDEEYAFMQILFSSSATVRNNNFGLPKREVEKLLGTEDPHAFDSFLNRLNHAISRYFRCVYDERRDRVVVIMRVPARQAREVLSAKSLSLLMYIFYHQDVLQNEYTLFTQLFTIFGHESMQARTEIQTNLEPLIKIGAISKLETTSQEVAYSLTVIGSQMFSDSFLKRYTEFSQSQQLNKEEVLRFFKRYNLQGDGTL</sequence>
<protein>
    <recommendedName>
        <fullName evidence="3">EF-hand domain-containing protein</fullName>
    </recommendedName>
</protein>
<accession>A0A316D2D0</accession>
<dbReference type="EMBL" id="QGGL01000036">
    <property type="protein sequence ID" value="PWK03963.1"/>
    <property type="molecule type" value="Genomic_DNA"/>
</dbReference>
<dbReference type="AlphaFoldDB" id="A0A316D2D0"/>
<keyword evidence="2" id="KW-1185">Reference proteome</keyword>
<dbReference type="RefSeq" id="WP_109691421.1">
    <property type="nucleotide sequence ID" value="NZ_QGGL01000036.1"/>
</dbReference>
<gene>
    <name evidence="1" type="ORF">C7459_1363</name>
</gene>
<name>A0A316D2D0_9BACL</name>
<proteinExistence type="predicted"/>
<evidence type="ECO:0000313" key="2">
    <source>
        <dbReference type="Proteomes" id="UP000245634"/>
    </source>
</evidence>
<dbReference type="Proteomes" id="UP000245634">
    <property type="component" value="Unassembled WGS sequence"/>
</dbReference>
<evidence type="ECO:0008006" key="3">
    <source>
        <dbReference type="Google" id="ProtNLM"/>
    </source>
</evidence>
<organism evidence="1 2">
    <name type="scientific">Tumebacillus permanentifrigoris</name>
    <dbReference type="NCBI Taxonomy" id="378543"/>
    <lineage>
        <taxon>Bacteria</taxon>
        <taxon>Bacillati</taxon>
        <taxon>Bacillota</taxon>
        <taxon>Bacilli</taxon>
        <taxon>Bacillales</taxon>
        <taxon>Alicyclobacillaceae</taxon>
        <taxon>Tumebacillus</taxon>
    </lineage>
</organism>
<dbReference type="OrthoDB" id="2571794at2"/>